<dbReference type="Gene3D" id="1.50.10.10">
    <property type="match status" value="1"/>
</dbReference>
<evidence type="ECO:0000313" key="4">
    <source>
        <dbReference type="Proteomes" id="UP000276055"/>
    </source>
</evidence>
<dbReference type="OrthoDB" id="9759959at2"/>
<evidence type="ECO:0000259" key="2">
    <source>
        <dbReference type="Pfam" id="PF14742"/>
    </source>
</evidence>
<sequence length="648" mass="68558">MTVQPGLHRQHCSVAAPTQLWLDPDGRLAGAATPPGTANPADPAGFTGLLHGDTRMLSRALVRVNGLEPEPATVEAEPGGVLRVRGLVRGIPGPTEDPAVELLQTWTVTPGVVRHSLQLRTSLDSLDVEIDVELAADFTDMAEIRLSRFRDASAPSSADQSALRWREGGKALTVAAPGAVTAEGRLAWRGRLGRGRPFEAEWQAILTDDDDAVVAARPPASRPPRTGPAGALGLLLDNSLDEVGGLRLATRQLPDAPFIAAGAPWYFTLFGRDSLWAARLLLPLDNGADHGLAAGTLRALAAYQGTRTDPAAAEEPGKILHELRSKELVLESQGLRLPPVYYGAVDSTPLWLCLLGELWRAGQDDAAVRSLLPNAARAADWLLAAGTPRTDPDPGAGAAQGNGGFLSYRDATGHGLSNQGWKDSRDAMQFRDGRQAEGPIALSEVQGYAYQAALETAELFDAYGEPGGQALRDFAAALRLRFRERFWVEDDAGPFPAMALDGHGVPLDVPGSNMGHLLGTGILDPAEARLVADRLVSPELFSGYGVHTISRRAAGFWPFSYHCGSVWSHDTAIAIRGLLAEGFIAEARVLADGLLTAAASFGHRLPEVFAGVRAEDSSVAVPYPASCHPQAWSSASAVVIAQAMGVSL</sequence>
<feature type="domain" description="Putative glycogen debranching enzyme N-terminal" evidence="2">
    <location>
        <begin position="39"/>
        <end position="202"/>
    </location>
</feature>
<feature type="compositionally biased region" description="Low complexity" evidence="1">
    <location>
        <begin position="29"/>
        <end position="45"/>
    </location>
</feature>
<accession>A0A495EQB9</accession>
<dbReference type="RefSeq" id="WP_120954267.1">
    <property type="nucleotide sequence ID" value="NZ_RBIR01000005.1"/>
</dbReference>
<gene>
    <name evidence="3" type="ORF">C8D78_2590</name>
</gene>
<dbReference type="EMBL" id="RBIR01000005">
    <property type="protein sequence ID" value="RKR18849.1"/>
    <property type="molecule type" value="Genomic_DNA"/>
</dbReference>
<dbReference type="AlphaFoldDB" id="A0A495EQB9"/>
<evidence type="ECO:0000256" key="1">
    <source>
        <dbReference type="SAM" id="MobiDB-lite"/>
    </source>
</evidence>
<dbReference type="InterPro" id="IPR012341">
    <property type="entry name" value="6hp_glycosidase-like_sf"/>
</dbReference>
<reference evidence="3 4" key="1">
    <citation type="submission" date="2018-10" db="EMBL/GenBank/DDBJ databases">
        <title>Genomic Encyclopedia of Type Strains, Phase IV (KMG-IV): sequencing the most valuable type-strain genomes for metagenomic binning, comparative biology and taxonomic classification.</title>
        <authorList>
            <person name="Goeker M."/>
        </authorList>
    </citation>
    <scope>NUCLEOTIDE SEQUENCE [LARGE SCALE GENOMIC DNA]</scope>
    <source>
        <strain evidence="3 4">DSM 25586</strain>
    </source>
</reference>
<dbReference type="GO" id="GO:0005975">
    <property type="term" value="P:carbohydrate metabolic process"/>
    <property type="evidence" value="ECO:0007669"/>
    <property type="project" value="InterPro"/>
</dbReference>
<dbReference type="SUPFAM" id="SSF48208">
    <property type="entry name" value="Six-hairpin glycosidases"/>
    <property type="match status" value="1"/>
</dbReference>
<dbReference type="InterPro" id="IPR008928">
    <property type="entry name" value="6-hairpin_glycosidase_sf"/>
</dbReference>
<comment type="caution">
    <text evidence="3">The sequence shown here is derived from an EMBL/GenBank/DDBJ whole genome shotgun (WGS) entry which is preliminary data.</text>
</comment>
<dbReference type="Proteomes" id="UP000276055">
    <property type="component" value="Unassembled WGS sequence"/>
</dbReference>
<protein>
    <submittedName>
        <fullName evidence="3">Glycogen debranching enzyme</fullName>
    </submittedName>
</protein>
<name>A0A495EQB9_9MICC</name>
<organism evidence="3 4">
    <name type="scientific">Arthrobacter oryzae</name>
    <dbReference type="NCBI Taxonomy" id="409290"/>
    <lineage>
        <taxon>Bacteria</taxon>
        <taxon>Bacillati</taxon>
        <taxon>Actinomycetota</taxon>
        <taxon>Actinomycetes</taxon>
        <taxon>Micrococcales</taxon>
        <taxon>Micrococcaceae</taxon>
        <taxon>Arthrobacter</taxon>
    </lineage>
</organism>
<dbReference type="Pfam" id="PF14742">
    <property type="entry name" value="GDE_N_bis"/>
    <property type="match status" value="1"/>
</dbReference>
<evidence type="ECO:0000313" key="3">
    <source>
        <dbReference type="EMBL" id="RKR18849.1"/>
    </source>
</evidence>
<feature type="region of interest" description="Disordered" evidence="1">
    <location>
        <begin position="25"/>
        <end position="47"/>
    </location>
</feature>
<dbReference type="InterPro" id="IPR032856">
    <property type="entry name" value="GDE_N_bis"/>
</dbReference>
<proteinExistence type="predicted"/>